<evidence type="ECO:0000256" key="1">
    <source>
        <dbReference type="SAM" id="MobiDB-lite"/>
    </source>
</evidence>
<dbReference type="Proteomes" id="UP000036987">
    <property type="component" value="Unassembled WGS sequence"/>
</dbReference>
<accession>A0A0K9PSG9</accession>
<name>A0A0K9PSG9_ZOSMR</name>
<gene>
    <name evidence="2" type="ORF">ZOSMA_186G00150</name>
</gene>
<sequence length="151" mass="16763">MGCFLSKNPSSVEASSTSTIITISGNILEYSTPIQPNLKTSDFLCNSDYLFYNERIPAIGPKEFILPGHLYFILPLKMLDFPLSWDDMGMLATKANNAMQSKSKGKVKATGQLDGAPFVKLRIQNEKNRKSSKGLLSRPSRNLSTIEEVEE</sequence>
<evidence type="ECO:0000313" key="2">
    <source>
        <dbReference type="EMBL" id="KMZ71165.1"/>
    </source>
</evidence>
<dbReference type="OrthoDB" id="661163at2759"/>
<dbReference type="EMBL" id="LFYR01000685">
    <property type="protein sequence ID" value="KMZ71165.1"/>
    <property type="molecule type" value="Genomic_DNA"/>
</dbReference>
<reference evidence="3" key="1">
    <citation type="journal article" date="2016" name="Nature">
        <title>The genome of the seagrass Zostera marina reveals angiosperm adaptation to the sea.</title>
        <authorList>
            <person name="Olsen J.L."/>
            <person name="Rouze P."/>
            <person name="Verhelst B."/>
            <person name="Lin Y.-C."/>
            <person name="Bayer T."/>
            <person name="Collen J."/>
            <person name="Dattolo E."/>
            <person name="De Paoli E."/>
            <person name="Dittami S."/>
            <person name="Maumus F."/>
            <person name="Michel G."/>
            <person name="Kersting A."/>
            <person name="Lauritano C."/>
            <person name="Lohaus R."/>
            <person name="Toepel M."/>
            <person name="Tonon T."/>
            <person name="Vanneste K."/>
            <person name="Amirebrahimi M."/>
            <person name="Brakel J."/>
            <person name="Bostroem C."/>
            <person name="Chovatia M."/>
            <person name="Grimwood J."/>
            <person name="Jenkins J.W."/>
            <person name="Jueterbock A."/>
            <person name="Mraz A."/>
            <person name="Stam W.T."/>
            <person name="Tice H."/>
            <person name="Bornberg-Bauer E."/>
            <person name="Green P.J."/>
            <person name="Pearson G.A."/>
            <person name="Procaccini G."/>
            <person name="Duarte C.M."/>
            <person name="Schmutz J."/>
            <person name="Reusch T.B.H."/>
            <person name="Van de Peer Y."/>
        </authorList>
    </citation>
    <scope>NUCLEOTIDE SEQUENCE [LARGE SCALE GENOMIC DNA]</scope>
    <source>
        <strain evidence="3">cv. Finnish</strain>
    </source>
</reference>
<evidence type="ECO:0008006" key="4">
    <source>
        <dbReference type="Google" id="ProtNLM"/>
    </source>
</evidence>
<keyword evidence="3" id="KW-1185">Reference proteome</keyword>
<protein>
    <recommendedName>
        <fullName evidence="4">DUF4228 domain protein</fullName>
    </recommendedName>
</protein>
<dbReference type="AlphaFoldDB" id="A0A0K9PSG9"/>
<dbReference type="Pfam" id="PF14009">
    <property type="entry name" value="PADRE"/>
    <property type="match status" value="1"/>
</dbReference>
<evidence type="ECO:0000313" key="3">
    <source>
        <dbReference type="Proteomes" id="UP000036987"/>
    </source>
</evidence>
<dbReference type="InterPro" id="IPR025322">
    <property type="entry name" value="PADRE_dom"/>
</dbReference>
<proteinExistence type="predicted"/>
<dbReference type="STRING" id="29655.A0A0K9PSG9"/>
<organism evidence="2 3">
    <name type="scientific">Zostera marina</name>
    <name type="common">Eelgrass</name>
    <dbReference type="NCBI Taxonomy" id="29655"/>
    <lineage>
        <taxon>Eukaryota</taxon>
        <taxon>Viridiplantae</taxon>
        <taxon>Streptophyta</taxon>
        <taxon>Embryophyta</taxon>
        <taxon>Tracheophyta</taxon>
        <taxon>Spermatophyta</taxon>
        <taxon>Magnoliopsida</taxon>
        <taxon>Liliopsida</taxon>
        <taxon>Zosteraceae</taxon>
        <taxon>Zostera</taxon>
    </lineage>
</organism>
<comment type="caution">
    <text evidence="2">The sequence shown here is derived from an EMBL/GenBank/DDBJ whole genome shotgun (WGS) entry which is preliminary data.</text>
</comment>
<feature type="region of interest" description="Disordered" evidence="1">
    <location>
        <begin position="128"/>
        <end position="151"/>
    </location>
</feature>